<evidence type="ECO:0000313" key="5">
    <source>
        <dbReference type="Proteomes" id="UP000199341"/>
    </source>
</evidence>
<dbReference type="Proteomes" id="UP000199341">
    <property type="component" value="Unassembled WGS sequence"/>
</dbReference>
<evidence type="ECO:0000256" key="1">
    <source>
        <dbReference type="ARBA" id="ARBA00022801"/>
    </source>
</evidence>
<dbReference type="Gene3D" id="3.60.40.10">
    <property type="entry name" value="PPM-type phosphatase domain"/>
    <property type="match status" value="1"/>
</dbReference>
<dbReference type="AlphaFoldDB" id="A0A1G9V750"/>
<feature type="transmembrane region" description="Helical" evidence="2">
    <location>
        <begin position="33"/>
        <end position="54"/>
    </location>
</feature>
<dbReference type="STRING" id="310781.SAMN05216259_101159"/>
<evidence type="ECO:0000259" key="3">
    <source>
        <dbReference type="SMART" id="SM00331"/>
    </source>
</evidence>
<gene>
    <name evidence="4" type="ORF">SAMN05216259_101159</name>
</gene>
<reference evidence="4 5" key="1">
    <citation type="submission" date="2016-10" db="EMBL/GenBank/DDBJ databases">
        <authorList>
            <person name="de Groot N.N."/>
        </authorList>
    </citation>
    <scope>NUCLEOTIDE SEQUENCE [LARGE SCALE GENOMIC DNA]</scope>
    <source>
        <strain evidence="4 5">CGMCC 4.2022</strain>
    </source>
</reference>
<dbReference type="InterPro" id="IPR052016">
    <property type="entry name" value="Bact_Sigma-Reg"/>
</dbReference>
<keyword evidence="2" id="KW-0472">Membrane</keyword>
<evidence type="ECO:0000313" key="4">
    <source>
        <dbReference type="EMBL" id="SDM68042.1"/>
    </source>
</evidence>
<proteinExistence type="predicted"/>
<dbReference type="GO" id="GO:0016791">
    <property type="term" value="F:phosphatase activity"/>
    <property type="evidence" value="ECO:0007669"/>
    <property type="project" value="TreeGrafter"/>
</dbReference>
<keyword evidence="2" id="KW-1133">Transmembrane helix</keyword>
<feature type="transmembrane region" description="Helical" evidence="2">
    <location>
        <begin position="66"/>
        <end position="85"/>
    </location>
</feature>
<accession>A0A1G9V750</accession>
<keyword evidence="1" id="KW-0378">Hydrolase</keyword>
<dbReference type="InterPro" id="IPR036457">
    <property type="entry name" value="PPM-type-like_dom_sf"/>
</dbReference>
<evidence type="ECO:0000256" key="2">
    <source>
        <dbReference type="SAM" id="Phobius"/>
    </source>
</evidence>
<keyword evidence="5" id="KW-1185">Reference proteome</keyword>
<name>A0A1G9V750_9ACTN</name>
<dbReference type="PANTHER" id="PTHR43156">
    <property type="entry name" value="STAGE II SPORULATION PROTEIN E-RELATED"/>
    <property type="match status" value="1"/>
</dbReference>
<dbReference type="Pfam" id="PF07228">
    <property type="entry name" value="SpoIIE"/>
    <property type="match status" value="1"/>
</dbReference>
<keyword evidence="2" id="KW-0812">Transmembrane</keyword>
<dbReference type="SMART" id="SM00331">
    <property type="entry name" value="PP2C_SIG"/>
    <property type="match status" value="1"/>
</dbReference>
<dbReference type="PANTHER" id="PTHR43156:SF2">
    <property type="entry name" value="STAGE II SPORULATION PROTEIN E"/>
    <property type="match status" value="1"/>
</dbReference>
<organism evidence="4 5">
    <name type="scientific">Actinacidiphila guanduensis</name>
    <dbReference type="NCBI Taxonomy" id="310781"/>
    <lineage>
        <taxon>Bacteria</taxon>
        <taxon>Bacillati</taxon>
        <taxon>Actinomycetota</taxon>
        <taxon>Actinomycetes</taxon>
        <taxon>Kitasatosporales</taxon>
        <taxon>Streptomycetaceae</taxon>
        <taxon>Actinacidiphila</taxon>
    </lineage>
</organism>
<dbReference type="InterPro" id="IPR001932">
    <property type="entry name" value="PPM-type_phosphatase-like_dom"/>
</dbReference>
<protein>
    <submittedName>
        <fullName evidence="4">Serine phosphatase RsbU, regulator of sigma subunit</fullName>
    </submittedName>
</protein>
<sequence>MWSPLLLTLVIGGLAVSTPRDFSVSRLLPAAPALAASMWSVGGTVALGVVTLCVEIGLQVAYDERAAAFTAGALAAVTAAAAYAAHVRIQRERTLSRVRSVADAAQAVVLRPVPHRFGDIGIETLYLAAAEEARIGGDFFEAVDTPHGVRVLIGDVRGKGLSAVGVASAVTNCFREAAYDEADLARLARRLDTSMVRYSRTLTTPDAGEGFATAVLAQLRHGSDLVELLNCGHPPPLLLHRGGARSLVPAAASPPLNMAALMGADYLVETVRIGPGDRLLLYTDGVSETRDLTGAFFRVGDWAAGKEGVSDPRLLAMLHEQLLAFSHGGLDDDIAALLVSRGREYPEAEGASGATEVH</sequence>
<dbReference type="EMBL" id="FNIE01000001">
    <property type="protein sequence ID" value="SDM68042.1"/>
    <property type="molecule type" value="Genomic_DNA"/>
</dbReference>
<dbReference type="SUPFAM" id="SSF81606">
    <property type="entry name" value="PP2C-like"/>
    <property type="match status" value="1"/>
</dbReference>
<feature type="domain" description="PPM-type phosphatase" evidence="3">
    <location>
        <begin position="121"/>
        <end position="341"/>
    </location>
</feature>